<evidence type="ECO:0000256" key="5">
    <source>
        <dbReference type="SAM" id="MobiDB-lite"/>
    </source>
</evidence>
<name>A0A0F6YL27_9BACT</name>
<keyword evidence="4" id="KW-0472">Membrane</keyword>
<feature type="chain" id="PRO_5002513005" description="TonB C-terminal domain-containing protein" evidence="6">
    <location>
        <begin position="37"/>
        <end position="348"/>
    </location>
</feature>
<dbReference type="GO" id="GO:0016020">
    <property type="term" value="C:membrane"/>
    <property type="evidence" value="ECO:0007669"/>
    <property type="project" value="UniProtKB-SubCell"/>
</dbReference>
<protein>
    <recommendedName>
        <fullName evidence="9">TonB C-terminal domain-containing protein</fullName>
    </recommendedName>
</protein>
<feature type="signal peptide" evidence="6">
    <location>
        <begin position="1"/>
        <end position="36"/>
    </location>
</feature>
<accession>A0A0F6YL27</accession>
<dbReference type="Proteomes" id="UP000034883">
    <property type="component" value="Chromosome"/>
</dbReference>
<dbReference type="NCBIfam" id="TIGR01352">
    <property type="entry name" value="tonB_Cterm"/>
    <property type="match status" value="1"/>
</dbReference>
<dbReference type="Gene3D" id="3.30.1150.10">
    <property type="match status" value="1"/>
</dbReference>
<keyword evidence="3" id="KW-1133">Transmembrane helix</keyword>
<dbReference type="AlphaFoldDB" id="A0A0F6YL27"/>
<evidence type="ECO:0000256" key="3">
    <source>
        <dbReference type="ARBA" id="ARBA00022989"/>
    </source>
</evidence>
<reference evidence="7 8" key="1">
    <citation type="submission" date="2015-03" db="EMBL/GenBank/DDBJ databases">
        <title>Genome assembly of Sandaracinus amylolyticus DSM 53668.</title>
        <authorList>
            <person name="Sharma G."/>
            <person name="Subramanian S."/>
        </authorList>
    </citation>
    <scope>NUCLEOTIDE SEQUENCE [LARGE SCALE GENOMIC DNA]</scope>
    <source>
        <strain evidence="7 8">DSM 53668</strain>
    </source>
</reference>
<dbReference type="KEGG" id="samy:DB32_004981"/>
<organism evidence="7 8">
    <name type="scientific">Sandaracinus amylolyticus</name>
    <dbReference type="NCBI Taxonomy" id="927083"/>
    <lineage>
        <taxon>Bacteria</taxon>
        <taxon>Pseudomonadati</taxon>
        <taxon>Myxococcota</taxon>
        <taxon>Polyangia</taxon>
        <taxon>Polyangiales</taxon>
        <taxon>Sandaracinaceae</taxon>
        <taxon>Sandaracinus</taxon>
    </lineage>
</organism>
<evidence type="ECO:0000313" key="8">
    <source>
        <dbReference type="Proteomes" id="UP000034883"/>
    </source>
</evidence>
<evidence type="ECO:0000256" key="2">
    <source>
        <dbReference type="ARBA" id="ARBA00022692"/>
    </source>
</evidence>
<feature type="region of interest" description="Disordered" evidence="5">
    <location>
        <begin position="32"/>
        <end position="108"/>
    </location>
</feature>
<evidence type="ECO:0000256" key="1">
    <source>
        <dbReference type="ARBA" id="ARBA00004167"/>
    </source>
</evidence>
<keyword evidence="6" id="KW-0732">Signal</keyword>
<sequence>MRPRSVGTGGSEVRAALVGAALAVVGAASGPFTAHATEPDATGTDRTPDAQGETTPPRSDARIEPGPRDEGEPPEVALFPEDTLGASAGWELRPEPAPSTLEEQSEEDLDRWMDRELRDDAVSAGATDGWYHALGQSMRREFRPDLDAMTRERRAGMDTLQRVADELGRYAQRPQRPIDPGGVSPSTLFARSREDEAVQDSFDQRSPLHAPITWHRVELRVTHAPDGTILALHVVRTSGMPSMDRAAVEAVRAGATSAPRPPPRVHGERPNFVSEWAFEVGDVAPHWNVVGGVEGPTGEGMQGAALGRGVMRTSVSLLRVTDAMHPSVEERRAERRRERRERDERPRR</sequence>
<evidence type="ECO:0000313" key="7">
    <source>
        <dbReference type="EMBL" id="AKF07832.1"/>
    </source>
</evidence>
<dbReference type="InterPro" id="IPR006260">
    <property type="entry name" value="TonB/TolA_C"/>
</dbReference>
<evidence type="ECO:0000256" key="6">
    <source>
        <dbReference type="SAM" id="SignalP"/>
    </source>
</evidence>
<evidence type="ECO:0008006" key="9">
    <source>
        <dbReference type="Google" id="ProtNLM"/>
    </source>
</evidence>
<proteinExistence type="predicted"/>
<feature type="compositionally biased region" description="Basic and acidic residues" evidence="5">
    <location>
        <begin position="327"/>
        <end position="348"/>
    </location>
</feature>
<dbReference type="SUPFAM" id="SSF74653">
    <property type="entry name" value="TolA/TonB C-terminal domain"/>
    <property type="match status" value="1"/>
</dbReference>
<feature type="region of interest" description="Disordered" evidence="5">
    <location>
        <begin position="321"/>
        <end position="348"/>
    </location>
</feature>
<keyword evidence="2" id="KW-0812">Transmembrane</keyword>
<gene>
    <name evidence="7" type="ORF">DB32_004981</name>
</gene>
<dbReference type="Pfam" id="PF13103">
    <property type="entry name" value="TonB_2"/>
    <property type="match status" value="1"/>
</dbReference>
<dbReference type="EMBL" id="CP011125">
    <property type="protein sequence ID" value="AKF07832.1"/>
    <property type="molecule type" value="Genomic_DNA"/>
</dbReference>
<dbReference type="STRING" id="927083.DB32_004981"/>
<evidence type="ECO:0000256" key="4">
    <source>
        <dbReference type="ARBA" id="ARBA00023136"/>
    </source>
</evidence>
<comment type="subcellular location">
    <subcellularLocation>
        <location evidence="1">Membrane</location>
        <topology evidence="1">Single-pass membrane protein</topology>
    </subcellularLocation>
</comment>
<keyword evidence="8" id="KW-1185">Reference proteome</keyword>
<feature type="compositionally biased region" description="Basic and acidic residues" evidence="5">
    <location>
        <begin position="59"/>
        <end position="71"/>
    </location>
</feature>
<dbReference type="RefSeq" id="WP_053235047.1">
    <property type="nucleotide sequence ID" value="NZ_CP011125.1"/>
</dbReference>